<dbReference type="Gene3D" id="3.30.300.30">
    <property type="match status" value="1"/>
</dbReference>
<dbReference type="InterPro" id="IPR045851">
    <property type="entry name" value="AMP-bd_C_sf"/>
</dbReference>
<dbReference type="EMBL" id="CAWUOM010000058">
    <property type="protein sequence ID" value="CAK7269378.1"/>
    <property type="molecule type" value="Genomic_DNA"/>
</dbReference>
<dbReference type="PANTHER" id="PTHR43347:SF3">
    <property type="entry name" value="ACYL-COA SYNTHETASE SHORT-CHAIN FAMILY MEMBER 3, MITOCHONDRIAL"/>
    <property type="match status" value="1"/>
</dbReference>
<organism evidence="5 6">
    <name type="scientific">Sporothrix epigloea</name>
    <dbReference type="NCBI Taxonomy" id="1892477"/>
    <lineage>
        <taxon>Eukaryota</taxon>
        <taxon>Fungi</taxon>
        <taxon>Dikarya</taxon>
        <taxon>Ascomycota</taxon>
        <taxon>Pezizomycotina</taxon>
        <taxon>Sordariomycetes</taxon>
        <taxon>Sordariomycetidae</taxon>
        <taxon>Ophiostomatales</taxon>
        <taxon>Ophiostomataceae</taxon>
        <taxon>Sporothrix</taxon>
    </lineage>
</organism>
<dbReference type="Pfam" id="PF16177">
    <property type="entry name" value="ACAS_N"/>
    <property type="match status" value="1"/>
</dbReference>
<gene>
    <name evidence="5" type="ORF">SEPCBS57363_003573</name>
</gene>
<dbReference type="SUPFAM" id="SSF56801">
    <property type="entry name" value="Acetyl-CoA synthetase-like"/>
    <property type="match status" value="1"/>
</dbReference>
<dbReference type="Pfam" id="PF00501">
    <property type="entry name" value="AMP-binding"/>
    <property type="match status" value="1"/>
</dbReference>
<accession>A0ABP0DM60</accession>
<feature type="domain" description="AMP-binding enzyme C-terminal" evidence="3">
    <location>
        <begin position="578"/>
        <end position="666"/>
    </location>
</feature>
<name>A0ABP0DM60_9PEZI</name>
<dbReference type="PANTHER" id="PTHR43347">
    <property type="entry name" value="ACYL-COA SYNTHETASE"/>
    <property type="match status" value="1"/>
</dbReference>
<dbReference type="InterPro" id="IPR042099">
    <property type="entry name" value="ANL_N_sf"/>
</dbReference>
<sequence>MAHLQDEVQRQSLADPEKFWSHQADQLDWFRKPEVALRRTTKTLKGLSKGKDNSGDLTHDHWEWFPGGQISTCYNCVDRHVLAGRGNEPAILYDSPVTKTKQRLTYGQLLTEVSTMAAVLRELNVKKGDVVLVYMPMIPEALVGILAINRLGAIHTVVFGGFASKPLAQRIEDSRPVAVLTASCGIDGNKPPIAYRPLVEGAISLSSWKPPHVLVWQRDALHWDLKSSTLISDKVVATTTTSCWRKRVDEARKRGAKTECVPVASTDGVYIIYTSGTTGKPKGVFREAGGHAVGLHLMISYLFTIHGPGDVMGCLSDIGWVVGHSYTLYGPLLTGAATVLYEGKPVGTPDASAFWRIVEEYGVSSMFTAPTALRAIRKDDPDNTHLKAVGKRGGLRTLRALFLAGERSEPSIITMYQQLLATYGAPGANVVDNWWSSESGSPISGIALAPHAGMDRSKAADFHKKYKHAPAVPLAIKPGSAGKAMPGFDVRIVDDLGKELPAGQMGSIVLRMPLAPTALRTLWEDEERFYKGYLRRFDGRWLDTGDAGVIDAEGYISIMARSDDIINVAAHRLSTGSLEQAITGHPLVTEACVVSIPDALKGHMPFAFVNTTRAVQAGHTGNGTTLADEAFFKEINGRVREQVGSIASLGGLIEGNGMIPRTRSGKTLRRVLRELLENAVHGDYDAPVKVPSTVEDPSVIDVARERICVYFRDQAGDKHAAIETRAKL</sequence>
<dbReference type="InterPro" id="IPR025110">
    <property type="entry name" value="AMP-bd_C"/>
</dbReference>
<comment type="similarity">
    <text evidence="1">Belongs to the ATP-dependent AMP-binding enzyme family.</text>
</comment>
<evidence type="ECO:0000313" key="5">
    <source>
        <dbReference type="EMBL" id="CAK7269378.1"/>
    </source>
</evidence>
<dbReference type="Gene3D" id="3.40.50.12780">
    <property type="entry name" value="N-terminal domain of ligase-like"/>
    <property type="match status" value="1"/>
</dbReference>
<dbReference type="Pfam" id="PF13193">
    <property type="entry name" value="AMP-binding_C"/>
    <property type="match status" value="1"/>
</dbReference>
<protein>
    <recommendedName>
        <fullName evidence="7">Propionyl-CoA synthetase</fullName>
    </recommendedName>
</protein>
<dbReference type="InterPro" id="IPR000873">
    <property type="entry name" value="AMP-dep_synth/lig_dom"/>
</dbReference>
<evidence type="ECO:0000259" key="2">
    <source>
        <dbReference type="Pfam" id="PF00501"/>
    </source>
</evidence>
<reference evidence="5 6" key="1">
    <citation type="submission" date="2024-01" db="EMBL/GenBank/DDBJ databases">
        <authorList>
            <person name="Allen C."/>
            <person name="Tagirdzhanova G."/>
        </authorList>
    </citation>
    <scope>NUCLEOTIDE SEQUENCE [LARGE SCALE GENOMIC DNA]</scope>
    <source>
        <strain evidence="5 6">CBS 573.63</strain>
    </source>
</reference>
<evidence type="ECO:0000259" key="4">
    <source>
        <dbReference type="Pfam" id="PF16177"/>
    </source>
</evidence>
<dbReference type="InterPro" id="IPR020845">
    <property type="entry name" value="AMP-binding_CS"/>
</dbReference>
<evidence type="ECO:0008006" key="7">
    <source>
        <dbReference type="Google" id="ProtNLM"/>
    </source>
</evidence>
<proteinExistence type="inferred from homology"/>
<feature type="domain" description="AMP-dependent synthetase/ligase" evidence="2">
    <location>
        <begin position="83"/>
        <end position="513"/>
    </location>
</feature>
<comment type="caution">
    <text evidence="5">The sequence shown here is derived from an EMBL/GenBank/DDBJ whole genome shotgun (WGS) entry which is preliminary data.</text>
</comment>
<keyword evidence="6" id="KW-1185">Reference proteome</keyword>
<dbReference type="PROSITE" id="PS00455">
    <property type="entry name" value="AMP_BINDING"/>
    <property type="match status" value="1"/>
</dbReference>
<evidence type="ECO:0000313" key="6">
    <source>
        <dbReference type="Proteomes" id="UP001642501"/>
    </source>
</evidence>
<evidence type="ECO:0000259" key="3">
    <source>
        <dbReference type="Pfam" id="PF13193"/>
    </source>
</evidence>
<dbReference type="Proteomes" id="UP001642501">
    <property type="component" value="Unassembled WGS sequence"/>
</dbReference>
<evidence type="ECO:0000256" key="1">
    <source>
        <dbReference type="ARBA" id="ARBA00006432"/>
    </source>
</evidence>
<feature type="domain" description="Acetyl-coenzyme A synthetase N-terminal" evidence="4">
    <location>
        <begin position="6"/>
        <end position="76"/>
    </location>
</feature>
<dbReference type="InterPro" id="IPR032387">
    <property type="entry name" value="ACAS_N"/>
</dbReference>